<feature type="non-terminal residue" evidence="1">
    <location>
        <position position="110"/>
    </location>
</feature>
<dbReference type="Proteomes" id="UP000789920">
    <property type="component" value="Unassembled WGS sequence"/>
</dbReference>
<proteinExistence type="predicted"/>
<organism evidence="1 2">
    <name type="scientific">Racocetra persica</name>
    <dbReference type="NCBI Taxonomy" id="160502"/>
    <lineage>
        <taxon>Eukaryota</taxon>
        <taxon>Fungi</taxon>
        <taxon>Fungi incertae sedis</taxon>
        <taxon>Mucoromycota</taxon>
        <taxon>Glomeromycotina</taxon>
        <taxon>Glomeromycetes</taxon>
        <taxon>Diversisporales</taxon>
        <taxon>Gigasporaceae</taxon>
        <taxon>Racocetra</taxon>
    </lineage>
</organism>
<name>A0ACA9LTD1_9GLOM</name>
<reference evidence="1" key="1">
    <citation type="submission" date="2021-06" db="EMBL/GenBank/DDBJ databases">
        <authorList>
            <person name="Kallberg Y."/>
            <person name="Tangrot J."/>
            <person name="Rosling A."/>
        </authorList>
    </citation>
    <scope>NUCLEOTIDE SEQUENCE</scope>
    <source>
        <strain evidence="1">MA461A</strain>
    </source>
</reference>
<gene>
    <name evidence="1" type="ORF">RPERSI_LOCUS3862</name>
</gene>
<keyword evidence="2" id="KW-1185">Reference proteome</keyword>
<evidence type="ECO:0000313" key="2">
    <source>
        <dbReference type="Proteomes" id="UP000789920"/>
    </source>
</evidence>
<comment type="caution">
    <text evidence="1">The sequence shown here is derived from an EMBL/GenBank/DDBJ whole genome shotgun (WGS) entry which is preliminary data.</text>
</comment>
<protein>
    <submittedName>
        <fullName evidence="1">28434_t:CDS:1</fullName>
    </submittedName>
</protein>
<sequence>MRITSLEEGSCSGVLKEQRKIYNPFNSIHATALCTFAETVEGLAMLTKLTKNHRAIVTRINIEYHKKARGIITGTSTFNPEELIGTQECETILKDQSLDIVAKATIFWNI</sequence>
<accession>A0ACA9LTD1</accession>
<dbReference type="EMBL" id="CAJVQC010005055">
    <property type="protein sequence ID" value="CAG8548578.1"/>
    <property type="molecule type" value="Genomic_DNA"/>
</dbReference>
<evidence type="ECO:0000313" key="1">
    <source>
        <dbReference type="EMBL" id="CAG8548578.1"/>
    </source>
</evidence>